<dbReference type="AlphaFoldDB" id="A0A0C2XFU6"/>
<evidence type="ECO:0000313" key="3">
    <source>
        <dbReference type="Proteomes" id="UP000054549"/>
    </source>
</evidence>
<dbReference type="Pfam" id="PF00294">
    <property type="entry name" value="PfkB"/>
    <property type="match status" value="1"/>
</dbReference>
<organism evidence="2 3">
    <name type="scientific">Amanita muscaria (strain Koide BX008)</name>
    <dbReference type="NCBI Taxonomy" id="946122"/>
    <lineage>
        <taxon>Eukaryota</taxon>
        <taxon>Fungi</taxon>
        <taxon>Dikarya</taxon>
        <taxon>Basidiomycota</taxon>
        <taxon>Agaricomycotina</taxon>
        <taxon>Agaricomycetes</taxon>
        <taxon>Agaricomycetidae</taxon>
        <taxon>Agaricales</taxon>
        <taxon>Pluteineae</taxon>
        <taxon>Amanitaceae</taxon>
        <taxon>Amanita</taxon>
    </lineage>
</organism>
<reference evidence="2 3" key="1">
    <citation type="submission" date="2014-04" db="EMBL/GenBank/DDBJ databases">
        <title>Evolutionary Origins and Diversification of the Mycorrhizal Mutualists.</title>
        <authorList>
            <consortium name="DOE Joint Genome Institute"/>
            <consortium name="Mycorrhizal Genomics Consortium"/>
            <person name="Kohler A."/>
            <person name="Kuo A."/>
            <person name="Nagy L.G."/>
            <person name="Floudas D."/>
            <person name="Copeland A."/>
            <person name="Barry K.W."/>
            <person name="Cichocki N."/>
            <person name="Veneault-Fourrey C."/>
            <person name="LaButti K."/>
            <person name="Lindquist E.A."/>
            <person name="Lipzen A."/>
            <person name="Lundell T."/>
            <person name="Morin E."/>
            <person name="Murat C."/>
            <person name="Riley R."/>
            <person name="Ohm R."/>
            <person name="Sun H."/>
            <person name="Tunlid A."/>
            <person name="Henrissat B."/>
            <person name="Grigoriev I.V."/>
            <person name="Hibbett D.S."/>
            <person name="Martin F."/>
        </authorList>
    </citation>
    <scope>NUCLEOTIDE SEQUENCE [LARGE SCALE GENOMIC DNA]</scope>
    <source>
        <strain evidence="2 3">Koide BX008</strain>
    </source>
</reference>
<proteinExistence type="predicted"/>
<feature type="domain" description="Carbohydrate kinase PfkB" evidence="1">
    <location>
        <begin position="181"/>
        <end position="311"/>
    </location>
</feature>
<dbReference type="FunCoup" id="A0A0C2XFU6">
    <property type="interactions" value="1"/>
</dbReference>
<sequence length="339" mass="37542">MIAELDTTPCFVTLGMFIIDEFEFLDEAGRATIKTLDPQENGISKRCYLHHLSNIYYRSAAEAHKLGMVIDKGTDFPATFHSTLMNYGNRMWLFRDRADGVTTRALNTYRGDHRDFQYLTTKMRITVEDLVGTRLERPKVLHFICSPTRASAIISEIQGIVDWHPTTVYEPIPDSCVPSELSTLIQVLPGVSILSPNAEEALSFLSLPLPPTKETIEAAADRFLAYNINGGSGWVIIRSGAMGAYVKSRETRGSWINAFWTSNDSNRVVDVTGAGNAFLGGLAAGLCLTKDIVEATLYASVSASFVIEQNGLPVLSSDGVWNEDSPRTRLEALRRRIQL</sequence>
<dbReference type="EMBL" id="KN818229">
    <property type="protein sequence ID" value="KIL68316.1"/>
    <property type="molecule type" value="Genomic_DNA"/>
</dbReference>
<evidence type="ECO:0000259" key="1">
    <source>
        <dbReference type="Pfam" id="PF00294"/>
    </source>
</evidence>
<dbReference type="InterPro" id="IPR029056">
    <property type="entry name" value="Ribokinase-like"/>
</dbReference>
<dbReference type="SUPFAM" id="SSF53613">
    <property type="entry name" value="Ribokinase-like"/>
    <property type="match status" value="1"/>
</dbReference>
<dbReference type="STRING" id="946122.A0A0C2XFU6"/>
<protein>
    <recommendedName>
        <fullName evidence="1">Carbohydrate kinase PfkB domain-containing protein</fullName>
    </recommendedName>
</protein>
<dbReference type="Proteomes" id="UP000054549">
    <property type="component" value="Unassembled WGS sequence"/>
</dbReference>
<evidence type="ECO:0000313" key="2">
    <source>
        <dbReference type="EMBL" id="KIL68316.1"/>
    </source>
</evidence>
<name>A0A0C2XFU6_AMAMK</name>
<dbReference type="Gene3D" id="3.40.1190.20">
    <property type="match status" value="1"/>
</dbReference>
<accession>A0A0C2XFU6</accession>
<dbReference type="PANTHER" id="PTHR47098">
    <property type="entry name" value="PROTEIN MAK32"/>
    <property type="match status" value="1"/>
</dbReference>
<dbReference type="PANTHER" id="PTHR47098:SF2">
    <property type="entry name" value="PROTEIN MAK32"/>
    <property type="match status" value="1"/>
</dbReference>
<keyword evidence="3" id="KW-1185">Reference proteome</keyword>
<dbReference type="InterPro" id="IPR011611">
    <property type="entry name" value="PfkB_dom"/>
</dbReference>
<dbReference type="InParanoid" id="A0A0C2XFU6"/>
<dbReference type="HOGENOM" id="CLU_032834_1_0_1"/>
<dbReference type="OrthoDB" id="497927at2759"/>
<gene>
    <name evidence="2" type="ORF">M378DRAFT_72380</name>
</gene>